<dbReference type="PANTHER" id="PTHR43047:SF72">
    <property type="entry name" value="OSMOSENSING HISTIDINE PROTEIN KINASE SLN1"/>
    <property type="match status" value="1"/>
</dbReference>
<dbReference type="InterPro" id="IPR035965">
    <property type="entry name" value="PAS-like_dom_sf"/>
</dbReference>
<dbReference type="SMART" id="SM00091">
    <property type="entry name" value="PAS"/>
    <property type="match status" value="2"/>
</dbReference>
<feature type="domain" description="Histidine kinase" evidence="8">
    <location>
        <begin position="290"/>
        <end position="510"/>
    </location>
</feature>
<gene>
    <name evidence="11" type="ORF">P2G67_11050</name>
</gene>
<evidence type="ECO:0000313" key="12">
    <source>
        <dbReference type="Proteomes" id="UP001215503"/>
    </source>
</evidence>
<keyword evidence="3" id="KW-0597">Phosphoprotein</keyword>
<evidence type="ECO:0000256" key="6">
    <source>
        <dbReference type="SAM" id="Coils"/>
    </source>
</evidence>
<sequence length="539" mass="60391">MKPSKKGAINQRLAQPATLMEERFRDFLETSADWLWETDLEQRYTFYSGGGPMELGQRPEGRLRRDLLQEIGVEPKDLPETIASYMVEERPFRDLEYHFDRPDGSRVWVRLSGKPVYDREGRLVAYRGSARNVTDARIAEHQLAERHARYQSIFANAVEGIYRTAMDGRYLEVNPALARMHGFDSVEEFLQTFPYSIDMYADPRDRGRVVRLAMRRGALRGFEAYALRRDGSRFLMSETCWPVYSPNGRILGFEGLVEDITDRKRAEQALEQARNEALEASRAKSDFLAHISHELRTPLNAVIGYSDAMLAQLFGPLGNDRYEEYCQHIRDSGLHLLSIITNILDLSKVEAGQLVLRPEDCDLVEAAQSALRLVEHLAHERGVRASLRDMPEFLPFIGDPLAVRQILVNLLSNAIRFTPPPGRVWLTGRQRDGQCQISVIDEGIGMTQDEISQALLPFRQVDNPMTRSAAGTGLGLSLVKGLAEAHGGSLEIQSRPGQGTRVTITLGALESIKTIASSPARPPAATDTPAESDNEQSSA</sequence>
<dbReference type="PROSITE" id="PS50113">
    <property type="entry name" value="PAC"/>
    <property type="match status" value="2"/>
</dbReference>
<dbReference type="InterPro" id="IPR005467">
    <property type="entry name" value="His_kinase_dom"/>
</dbReference>
<dbReference type="EMBL" id="JARHUD010000006">
    <property type="protein sequence ID" value="MDF2096514.1"/>
    <property type="molecule type" value="Genomic_DNA"/>
</dbReference>
<dbReference type="SUPFAM" id="SSF55874">
    <property type="entry name" value="ATPase domain of HSP90 chaperone/DNA topoisomerase II/histidine kinase"/>
    <property type="match status" value="1"/>
</dbReference>
<dbReference type="SMART" id="SM00388">
    <property type="entry name" value="HisKA"/>
    <property type="match status" value="1"/>
</dbReference>
<dbReference type="PANTHER" id="PTHR43047">
    <property type="entry name" value="TWO-COMPONENT HISTIDINE PROTEIN KINASE"/>
    <property type="match status" value="1"/>
</dbReference>
<evidence type="ECO:0000256" key="3">
    <source>
        <dbReference type="ARBA" id="ARBA00022553"/>
    </source>
</evidence>
<evidence type="ECO:0000256" key="5">
    <source>
        <dbReference type="ARBA" id="ARBA00022777"/>
    </source>
</evidence>
<dbReference type="SUPFAM" id="SSF47384">
    <property type="entry name" value="Homodimeric domain of signal transducing histidine kinase"/>
    <property type="match status" value="1"/>
</dbReference>
<evidence type="ECO:0000256" key="4">
    <source>
        <dbReference type="ARBA" id="ARBA00022679"/>
    </source>
</evidence>
<evidence type="ECO:0000259" key="10">
    <source>
        <dbReference type="PROSITE" id="PS50113"/>
    </source>
</evidence>
<keyword evidence="12" id="KW-1185">Reference proteome</keyword>
<reference evidence="11 12" key="1">
    <citation type="submission" date="2023-03" db="EMBL/GenBank/DDBJ databases">
        <title>Fodinicurvata sp. CAU 1616 isolated from sea sendiment.</title>
        <authorList>
            <person name="Kim W."/>
        </authorList>
    </citation>
    <scope>NUCLEOTIDE SEQUENCE [LARGE SCALE GENOMIC DNA]</scope>
    <source>
        <strain evidence="11 12">CAU 1616</strain>
    </source>
</reference>
<dbReference type="Gene3D" id="3.30.450.20">
    <property type="entry name" value="PAS domain"/>
    <property type="match status" value="2"/>
</dbReference>
<dbReference type="Pfam" id="PF02518">
    <property type="entry name" value="HATPase_c"/>
    <property type="match status" value="1"/>
</dbReference>
<dbReference type="InterPro" id="IPR003661">
    <property type="entry name" value="HisK_dim/P_dom"/>
</dbReference>
<dbReference type="Proteomes" id="UP001215503">
    <property type="component" value="Unassembled WGS sequence"/>
</dbReference>
<dbReference type="InterPro" id="IPR036890">
    <property type="entry name" value="HATPase_C_sf"/>
</dbReference>
<accession>A0ABT5YNI4</accession>
<dbReference type="NCBIfam" id="TIGR00229">
    <property type="entry name" value="sensory_box"/>
    <property type="match status" value="2"/>
</dbReference>
<dbReference type="SMART" id="SM00387">
    <property type="entry name" value="HATPase_c"/>
    <property type="match status" value="1"/>
</dbReference>
<comment type="caution">
    <text evidence="11">The sequence shown here is derived from an EMBL/GenBank/DDBJ whole genome shotgun (WGS) entry which is preliminary data.</text>
</comment>
<dbReference type="GO" id="GO:0016301">
    <property type="term" value="F:kinase activity"/>
    <property type="evidence" value="ECO:0007669"/>
    <property type="project" value="UniProtKB-KW"/>
</dbReference>
<proteinExistence type="predicted"/>
<dbReference type="CDD" id="cd00130">
    <property type="entry name" value="PAS"/>
    <property type="match status" value="2"/>
</dbReference>
<dbReference type="Pfam" id="PF13426">
    <property type="entry name" value="PAS_9"/>
    <property type="match status" value="2"/>
</dbReference>
<dbReference type="Pfam" id="PF00512">
    <property type="entry name" value="HisKA"/>
    <property type="match status" value="1"/>
</dbReference>
<dbReference type="PRINTS" id="PR00344">
    <property type="entry name" value="BCTRLSENSOR"/>
</dbReference>
<dbReference type="RefSeq" id="WP_275823010.1">
    <property type="nucleotide sequence ID" value="NZ_JARHUD010000006.1"/>
</dbReference>
<protein>
    <recommendedName>
        <fullName evidence="2">histidine kinase</fullName>
        <ecNumber evidence="2">2.7.13.3</ecNumber>
    </recommendedName>
</protein>
<evidence type="ECO:0000259" key="8">
    <source>
        <dbReference type="PROSITE" id="PS50109"/>
    </source>
</evidence>
<evidence type="ECO:0000256" key="2">
    <source>
        <dbReference type="ARBA" id="ARBA00012438"/>
    </source>
</evidence>
<evidence type="ECO:0000256" key="1">
    <source>
        <dbReference type="ARBA" id="ARBA00000085"/>
    </source>
</evidence>
<feature type="domain" description="PAC" evidence="10">
    <location>
        <begin position="93"/>
        <end position="145"/>
    </location>
</feature>
<dbReference type="EC" id="2.7.13.3" evidence="2"/>
<dbReference type="InterPro" id="IPR000700">
    <property type="entry name" value="PAS-assoc_C"/>
</dbReference>
<keyword evidence="5 11" id="KW-0418">Kinase</keyword>
<feature type="domain" description="PAS" evidence="9">
    <location>
        <begin position="146"/>
        <end position="221"/>
    </location>
</feature>
<comment type="catalytic activity">
    <reaction evidence="1">
        <text>ATP + protein L-histidine = ADP + protein N-phospho-L-histidine.</text>
        <dbReference type="EC" id="2.7.13.3"/>
    </reaction>
</comment>
<dbReference type="InterPro" id="IPR000014">
    <property type="entry name" value="PAS"/>
</dbReference>
<dbReference type="InterPro" id="IPR004358">
    <property type="entry name" value="Sig_transdc_His_kin-like_C"/>
</dbReference>
<dbReference type="Gene3D" id="3.30.565.10">
    <property type="entry name" value="Histidine kinase-like ATPase, C-terminal domain"/>
    <property type="match status" value="1"/>
</dbReference>
<organism evidence="11 12">
    <name type="scientific">Aquibaculum arenosum</name>
    <dbReference type="NCBI Taxonomy" id="3032591"/>
    <lineage>
        <taxon>Bacteria</taxon>
        <taxon>Pseudomonadati</taxon>
        <taxon>Pseudomonadota</taxon>
        <taxon>Alphaproteobacteria</taxon>
        <taxon>Rhodospirillales</taxon>
        <taxon>Rhodovibrionaceae</taxon>
        <taxon>Aquibaculum</taxon>
    </lineage>
</organism>
<feature type="coiled-coil region" evidence="6">
    <location>
        <begin position="256"/>
        <end position="283"/>
    </location>
</feature>
<dbReference type="PROSITE" id="PS50109">
    <property type="entry name" value="HIS_KIN"/>
    <property type="match status" value="1"/>
</dbReference>
<dbReference type="SMART" id="SM00086">
    <property type="entry name" value="PAC"/>
    <property type="match status" value="2"/>
</dbReference>
<dbReference type="InterPro" id="IPR003594">
    <property type="entry name" value="HATPase_dom"/>
</dbReference>
<dbReference type="InterPro" id="IPR036097">
    <property type="entry name" value="HisK_dim/P_sf"/>
</dbReference>
<dbReference type="Gene3D" id="1.10.287.130">
    <property type="match status" value="1"/>
</dbReference>
<feature type="domain" description="PAC" evidence="10">
    <location>
        <begin position="220"/>
        <end position="272"/>
    </location>
</feature>
<dbReference type="InterPro" id="IPR001610">
    <property type="entry name" value="PAC"/>
</dbReference>
<name>A0ABT5YNI4_9PROT</name>
<evidence type="ECO:0000256" key="7">
    <source>
        <dbReference type="SAM" id="MobiDB-lite"/>
    </source>
</evidence>
<dbReference type="SUPFAM" id="SSF55785">
    <property type="entry name" value="PYP-like sensor domain (PAS domain)"/>
    <property type="match status" value="2"/>
</dbReference>
<dbReference type="CDD" id="cd00082">
    <property type="entry name" value="HisKA"/>
    <property type="match status" value="1"/>
</dbReference>
<evidence type="ECO:0000313" key="11">
    <source>
        <dbReference type="EMBL" id="MDF2096514.1"/>
    </source>
</evidence>
<feature type="compositionally biased region" description="Acidic residues" evidence="7">
    <location>
        <begin position="530"/>
        <end position="539"/>
    </location>
</feature>
<evidence type="ECO:0000259" key="9">
    <source>
        <dbReference type="PROSITE" id="PS50112"/>
    </source>
</evidence>
<feature type="region of interest" description="Disordered" evidence="7">
    <location>
        <begin position="514"/>
        <end position="539"/>
    </location>
</feature>
<feature type="compositionally biased region" description="Low complexity" evidence="7">
    <location>
        <begin position="516"/>
        <end position="529"/>
    </location>
</feature>
<keyword evidence="6" id="KW-0175">Coiled coil</keyword>
<keyword evidence="4" id="KW-0808">Transferase</keyword>
<dbReference type="PROSITE" id="PS50112">
    <property type="entry name" value="PAS"/>
    <property type="match status" value="1"/>
</dbReference>